<dbReference type="AlphaFoldDB" id="A0A4Q2RDW2"/>
<keyword evidence="3" id="KW-1185">Reference proteome</keyword>
<dbReference type="SUPFAM" id="SSF55729">
    <property type="entry name" value="Acyl-CoA N-acyltransferases (Nat)"/>
    <property type="match status" value="1"/>
</dbReference>
<dbReference type="EMBL" id="QYBC01000011">
    <property type="protein sequence ID" value="RYB04179.1"/>
    <property type="molecule type" value="Genomic_DNA"/>
</dbReference>
<keyword evidence="2" id="KW-0808">Transferase</keyword>
<organism evidence="2 3">
    <name type="scientific">Lichenibacterium ramalinae</name>
    <dbReference type="NCBI Taxonomy" id="2316527"/>
    <lineage>
        <taxon>Bacteria</taxon>
        <taxon>Pseudomonadati</taxon>
        <taxon>Pseudomonadota</taxon>
        <taxon>Alphaproteobacteria</taxon>
        <taxon>Hyphomicrobiales</taxon>
        <taxon>Lichenihabitantaceae</taxon>
        <taxon>Lichenibacterium</taxon>
    </lineage>
</organism>
<reference evidence="2 3" key="1">
    <citation type="submission" date="2018-09" db="EMBL/GenBank/DDBJ databases">
        <authorList>
            <person name="Grouzdev D.S."/>
            <person name="Krutkina M.S."/>
        </authorList>
    </citation>
    <scope>NUCLEOTIDE SEQUENCE [LARGE SCALE GENOMIC DNA]</scope>
    <source>
        <strain evidence="2 3">RmlP001</strain>
    </source>
</reference>
<dbReference type="InterPro" id="IPR016181">
    <property type="entry name" value="Acyl_CoA_acyltransferase"/>
</dbReference>
<evidence type="ECO:0000259" key="1">
    <source>
        <dbReference type="Pfam" id="PF13480"/>
    </source>
</evidence>
<comment type="caution">
    <text evidence="2">The sequence shown here is derived from an EMBL/GenBank/DDBJ whole genome shotgun (WGS) entry which is preliminary data.</text>
</comment>
<dbReference type="Proteomes" id="UP000289411">
    <property type="component" value="Unassembled WGS sequence"/>
</dbReference>
<protein>
    <submittedName>
        <fullName evidence="2">GNAT family N-acetyltransferase</fullName>
    </submittedName>
</protein>
<reference evidence="2 3" key="2">
    <citation type="submission" date="2019-02" db="EMBL/GenBank/DDBJ databases">
        <title>'Lichenibacterium ramalinii' gen. nov. sp. nov., 'Lichenibacterium minor' gen. nov. sp. nov.</title>
        <authorList>
            <person name="Pankratov T."/>
        </authorList>
    </citation>
    <scope>NUCLEOTIDE SEQUENCE [LARGE SCALE GENOMIC DNA]</scope>
    <source>
        <strain evidence="2 3">RmlP001</strain>
    </source>
</reference>
<proteinExistence type="predicted"/>
<evidence type="ECO:0000313" key="3">
    <source>
        <dbReference type="Proteomes" id="UP000289411"/>
    </source>
</evidence>
<dbReference type="GO" id="GO:0016740">
    <property type="term" value="F:transferase activity"/>
    <property type="evidence" value="ECO:0007669"/>
    <property type="project" value="UniProtKB-KW"/>
</dbReference>
<accession>A0A4Q2RDW2</accession>
<name>A0A4Q2RDW2_9HYPH</name>
<dbReference type="Pfam" id="PF13480">
    <property type="entry name" value="Acetyltransf_6"/>
    <property type="match status" value="1"/>
</dbReference>
<evidence type="ECO:0000313" key="2">
    <source>
        <dbReference type="EMBL" id="RYB04179.1"/>
    </source>
</evidence>
<feature type="domain" description="BioF2-like acetyltransferase" evidence="1">
    <location>
        <begin position="180"/>
        <end position="320"/>
    </location>
</feature>
<gene>
    <name evidence="2" type="ORF">D3272_14300</name>
</gene>
<dbReference type="OrthoDB" id="9808976at2"/>
<dbReference type="InterPro" id="IPR038740">
    <property type="entry name" value="BioF2-like_GNAT_dom"/>
</dbReference>
<sequence>MTAVLRAEVLTDAAALHALEAEWWDLFGRCPAATPFRSPAWLLPWWDGFGPGPLRTVAVRHGPRLVALAPLYLEVASRRLLPLGIGLSDDLDMLVAPDVGAEVGTDRAPDVGAVVLAALAALDGWDLLSLEELPPESPALGWRVPAGWGDDRAEQSRCPVLAWGDDAPAIGAVVPPGKLRKLRMARHRAERRAAVVETATPASAPDHLDALFRLHAARWQSRGEAGVLADPTVQAFHGAAVPRLAAAGLLYSTLLRIDGRVAGVFHGLRRGCRLYAYLGGLDPAFAFESPGTVLMGHALETMMADGAGELNLLRGREAYKYEWGAIDRVNLRRLLRRGSAP</sequence>
<dbReference type="RefSeq" id="WP_129219875.1">
    <property type="nucleotide sequence ID" value="NZ_QYBC01000011.1"/>
</dbReference>